<keyword evidence="5" id="KW-1185">Reference proteome</keyword>
<gene>
    <name evidence="4" type="ORF">GF068_37135</name>
</gene>
<comment type="caution">
    <text evidence="4">The sequence shown here is derived from an EMBL/GenBank/DDBJ whole genome shotgun (WGS) entry which is preliminary data.</text>
</comment>
<dbReference type="SUPFAM" id="SSF56317">
    <property type="entry name" value="Carbon-nitrogen hydrolase"/>
    <property type="match status" value="1"/>
</dbReference>
<dbReference type="GO" id="GO:0016811">
    <property type="term" value="F:hydrolase activity, acting on carbon-nitrogen (but not peptide) bonds, in linear amides"/>
    <property type="evidence" value="ECO:0007669"/>
    <property type="project" value="UniProtKB-ARBA"/>
</dbReference>
<feature type="domain" description="CN hydrolase" evidence="3">
    <location>
        <begin position="3"/>
        <end position="249"/>
    </location>
</feature>
<dbReference type="InterPro" id="IPR001110">
    <property type="entry name" value="UPF0012_CS"/>
</dbReference>
<dbReference type="InterPro" id="IPR003010">
    <property type="entry name" value="C-N_Hydrolase"/>
</dbReference>
<organism evidence="4 5">
    <name type="scientific">Polyangium spumosum</name>
    <dbReference type="NCBI Taxonomy" id="889282"/>
    <lineage>
        <taxon>Bacteria</taxon>
        <taxon>Pseudomonadati</taxon>
        <taxon>Myxococcota</taxon>
        <taxon>Polyangia</taxon>
        <taxon>Polyangiales</taxon>
        <taxon>Polyangiaceae</taxon>
        <taxon>Polyangium</taxon>
    </lineage>
</organism>
<reference evidence="4 5" key="1">
    <citation type="submission" date="2019-10" db="EMBL/GenBank/DDBJ databases">
        <title>A soil myxobacterium in the family Polyangiaceae.</title>
        <authorList>
            <person name="Li Y."/>
            <person name="Wang J."/>
        </authorList>
    </citation>
    <scope>NUCLEOTIDE SEQUENCE [LARGE SCALE GENOMIC DNA]</scope>
    <source>
        <strain evidence="4 5">DSM 14734</strain>
    </source>
</reference>
<evidence type="ECO:0000256" key="2">
    <source>
        <dbReference type="ARBA" id="ARBA00022801"/>
    </source>
</evidence>
<dbReference type="PANTHER" id="PTHR43674:SF2">
    <property type="entry name" value="BETA-UREIDOPROPIONASE"/>
    <property type="match status" value="1"/>
</dbReference>
<dbReference type="CDD" id="cd07197">
    <property type="entry name" value="nitrilase"/>
    <property type="match status" value="1"/>
</dbReference>
<dbReference type="InterPro" id="IPR050345">
    <property type="entry name" value="Aliph_Amidase/BUP"/>
</dbReference>
<evidence type="ECO:0000259" key="3">
    <source>
        <dbReference type="PROSITE" id="PS50263"/>
    </source>
</evidence>
<evidence type="ECO:0000313" key="5">
    <source>
        <dbReference type="Proteomes" id="UP000440224"/>
    </source>
</evidence>
<dbReference type="Gene3D" id="3.60.110.10">
    <property type="entry name" value="Carbon-nitrogen hydrolase"/>
    <property type="match status" value="1"/>
</dbReference>
<sequence length="283" mass="30453">MIVRVACVQTTVVFGDPSANASCAVTHLQALAARGVHLAVFPEAFLTGYAVEDQAGARRIAIDVRGERPDSVDAAHPCVSTIQAACRELGIHAVVGFAGTDGTELYNGAILFEPGGRMRRYVKTHLPELGFDKYVTRGSTLSVFDTALGKIGILICYDVRFPEAARVLALEGAELIVLPTNWPVGAEISPDYLAPARAAENRLFVATCNRVGVENGFRFIGRSAIHDITGRALVTAGDEETNLIADLDLSRAREKRIVVDPGKYETDSFATRYPEIYGRVTSG</sequence>
<keyword evidence="2 4" id="KW-0378">Hydrolase</keyword>
<dbReference type="PANTHER" id="PTHR43674">
    <property type="entry name" value="NITRILASE C965.09-RELATED"/>
    <property type="match status" value="1"/>
</dbReference>
<evidence type="ECO:0000313" key="4">
    <source>
        <dbReference type="EMBL" id="MRG97514.1"/>
    </source>
</evidence>
<dbReference type="EMBL" id="WJIE01000018">
    <property type="protein sequence ID" value="MRG97514.1"/>
    <property type="molecule type" value="Genomic_DNA"/>
</dbReference>
<dbReference type="PROSITE" id="PS01227">
    <property type="entry name" value="UPF0012"/>
    <property type="match status" value="1"/>
</dbReference>
<accession>A0A6N7Q5F7</accession>
<dbReference type="AlphaFoldDB" id="A0A6N7Q5F7"/>
<proteinExistence type="inferred from homology"/>
<dbReference type="InterPro" id="IPR036526">
    <property type="entry name" value="C-N_Hydrolase_sf"/>
</dbReference>
<dbReference type="PROSITE" id="PS50263">
    <property type="entry name" value="CN_HYDROLASE"/>
    <property type="match status" value="1"/>
</dbReference>
<comment type="similarity">
    <text evidence="1">Belongs to the carbon-nitrogen hydrolase superfamily. NIT1/NIT2 family.</text>
</comment>
<protein>
    <submittedName>
        <fullName evidence="4">Carbon-nitrogen hydrolase family protein</fullName>
    </submittedName>
</protein>
<dbReference type="RefSeq" id="WP_153824297.1">
    <property type="nucleotide sequence ID" value="NZ_WJIE01000018.1"/>
</dbReference>
<dbReference type="Proteomes" id="UP000440224">
    <property type="component" value="Unassembled WGS sequence"/>
</dbReference>
<evidence type="ECO:0000256" key="1">
    <source>
        <dbReference type="ARBA" id="ARBA00010613"/>
    </source>
</evidence>
<dbReference type="Pfam" id="PF00795">
    <property type="entry name" value="CN_hydrolase"/>
    <property type="match status" value="1"/>
</dbReference>
<dbReference type="OrthoDB" id="9811121at2"/>
<name>A0A6N7Q5F7_9BACT</name>